<comment type="cofactor">
    <cofactor evidence="1">
        <name>Mg(2+)</name>
        <dbReference type="ChEBI" id="CHEBI:18420"/>
    </cofactor>
</comment>
<dbReference type="Gene3D" id="3.40.1180.10">
    <property type="entry name" value="Decaprenyl diphosphate synthase-like"/>
    <property type="match status" value="1"/>
</dbReference>
<evidence type="ECO:0000256" key="1">
    <source>
        <dbReference type="ARBA" id="ARBA00001946"/>
    </source>
</evidence>
<dbReference type="WBParaSite" id="PTRK_0000749700.1">
    <property type="protein sequence ID" value="PTRK_0000749700.1"/>
    <property type="gene ID" value="PTRK_0000749700"/>
</dbReference>
<evidence type="ECO:0000256" key="10">
    <source>
        <dbReference type="ARBA" id="ARBA00022989"/>
    </source>
</evidence>
<comment type="subcellular location">
    <subcellularLocation>
        <location evidence="2">Endoplasmic reticulum membrane</location>
    </subcellularLocation>
</comment>
<evidence type="ECO:0000256" key="8">
    <source>
        <dbReference type="ARBA" id="ARBA00022824"/>
    </source>
</evidence>
<protein>
    <recommendedName>
        <fullName evidence="5">ditrans,polycis-polyprenyl diphosphate synthase [(2E,6E)-farnesyldiphosphate specific]</fullName>
        <ecNumber evidence="5">2.5.1.87</ecNumber>
    </recommendedName>
</protein>
<evidence type="ECO:0000256" key="11">
    <source>
        <dbReference type="ARBA" id="ARBA00023136"/>
    </source>
</evidence>
<keyword evidence="8" id="KW-0256">Endoplasmic reticulum</keyword>
<reference evidence="14" key="1">
    <citation type="submission" date="2017-02" db="UniProtKB">
        <authorList>
            <consortium name="WormBaseParasite"/>
        </authorList>
    </citation>
    <scope>IDENTIFICATION</scope>
</reference>
<dbReference type="UniPathway" id="UPA00378"/>
<evidence type="ECO:0000256" key="12">
    <source>
        <dbReference type="ARBA" id="ARBA00047353"/>
    </source>
</evidence>
<sequence>MKLENGKEIANLTSTAKKSNVPESVGFLFTDKTLISTSLVGSIIFWCMKKDIHRVTLYDPWNLLINYEYELILESQKILSNYNSKNGIKKDEYIKLFILGPLSTYDVVSKVMKEFCFDNKTIHIKNINEKFMKEFIYEIDLLIRIGDIPSLCGYPCWGLRITEIVDIQKIGNKNEISEKEFNKIIISFSTRDRRKGK</sequence>
<evidence type="ECO:0000256" key="2">
    <source>
        <dbReference type="ARBA" id="ARBA00004586"/>
    </source>
</evidence>
<evidence type="ECO:0000256" key="4">
    <source>
        <dbReference type="ARBA" id="ARBA00005432"/>
    </source>
</evidence>
<dbReference type="STRING" id="131310.A0A0N4ZHV1"/>
<evidence type="ECO:0000256" key="9">
    <source>
        <dbReference type="ARBA" id="ARBA00022842"/>
    </source>
</evidence>
<keyword evidence="10" id="KW-1133">Transmembrane helix</keyword>
<comment type="catalytic activity">
    <reaction evidence="12">
        <text>n isopentenyl diphosphate + (2E,6E)-farnesyl diphosphate = a di-trans,poly-cis-polyprenyl diphosphate + n diphosphate</text>
        <dbReference type="Rhea" id="RHEA:53008"/>
        <dbReference type="Rhea" id="RHEA-COMP:19494"/>
        <dbReference type="ChEBI" id="CHEBI:33019"/>
        <dbReference type="ChEBI" id="CHEBI:128769"/>
        <dbReference type="ChEBI" id="CHEBI:136960"/>
        <dbReference type="ChEBI" id="CHEBI:175763"/>
        <dbReference type="EC" id="2.5.1.87"/>
    </reaction>
</comment>
<evidence type="ECO:0000313" key="14">
    <source>
        <dbReference type="WBParaSite" id="PTRK_0000749700.1"/>
    </source>
</evidence>
<accession>A0A0N4ZHV1</accession>
<dbReference type="SUPFAM" id="SSF64005">
    <property type="entry name" value="Undecaprenyl diphosphate synthase"/>
    <property type="match status" value="1"/>
</dbReference>
<evidence type="ECO:0000313" key="13">
    <source>
        <dbReference type="Proteomes" id="UP000038045"/>
    </source>
</evidence>
<proteinExistence type="inferred from homology"/>
<dbReference type="PANTHER" id="PTHR21528:SF0">
    <property type="entry name" value="DEHYDRODOLICHYL DIPHOSPHATE SYNTHASE COMPLEX SUBUNIT NUS1"/>
    <property type="match status" value="1"/>
</dbReference>
<comment type="similarity">
    <text evidence="4">Belongs to the UPP synthase family.</text>
</comment>
<dbReference type="Proteomes" id="UP000038045">
    <property type="component" value="Unplaced"/>
</dbReference>
<dbReference type="AlphaFoldDB" id="A0A0N4ZHV1"/>
<dbReference type="EC" id="2.5.1.87" evidence="5"/>
<comment type="pathway">
    <text evidence="3">Protein modification; protein glycosylation.</text>
</comment>
<evidence type="ECO:0000256" key="7">
    <source>
        <dbReference type="ARBA" id="ARBA00022692"/>
    </source>
</evidence>
<dbReference type="InterPro" id="IPR038887">
    <property type="entry name" value="Nus1/NgBR"/>
</dbReference>
<evidence type="ECO:0000256" key="3">
    <source>
        <dbReference type="ARBA" id="ARBA00004922"/>
    </source>
</evidence>
<name>A0A0N4ZHV1_PARTI</name>
<keyword evidence="13" id="KW-1185">Reference proteome</keyword>
<dbReference type="InterPro" id="IPR036424">
    <property type="entry name" value="UPP_synth-like_sf"/>
</dbReference>
<keyword evidence="11" id="KW-0472">Membrane</keyword>
<dbReference type="PANTHER" id="PTHR21528">
    <property type="entry name" value="DEHYDRODOLICHYL DIPHOSPHATE SYNTHASE COMPLEX SUBUNIT NUS1"/>
    <property type="match status" value="1"/>
</dbReference>
<dbReference type="GO" id="GO:1904423">
    <property type="term" value="C:dehydrodolichyl diphosphate synthase complex"/>
    <property type="evidence" value="ECO:0007669"/>
    <property type="project" value="InterPro"/>
</dbReference>
<dbReference type="GO" id="GO:0045547">
    <property type="term" value="F:ditrans,polycis-polyprenyl diphosphate synthase [(2E,6E)-farnesyl diphosphate specific] activity"/>
    <property type="evidence" value="ECO:0007669"/>
    <property type="project" value="UniProtKB-EC"/>
</dbReference>
<dbReference type="GO" id="GO:0005789">
    <property type="term" value="C:endoplasmic reticulum membrane"/>
    <property type="evidence" value="ECO:0007669"/>
    <property type="project" value="UniProtKB-SubCell"/>
</dbReference>
<organism evidence="13 14">
    <name type="scientific">Parastrongyloides trichosuri</name>
    <name type="common">Possum-specific nematode worm</name>
    <dbReference type="NCBI Taxonomy" id="131310"/>
    <lineage>
        <taxon>Eukaryota</taxon>
        <taxon>Metazoa</taxon>
        <taxon>Ecdysozoa</taxon>
        <taxon>Nematoda</taxon>
        <taxon>Chromadorea</taxon>
        <taxon>Rhabditida</taxon>
        <taxon>Tylenchina</taxon>
        <taxon>Panagrolaimomorpha</taxon>
        <taxon>Strongyloidoidea</taxon>
        <taxon>Strongyloididae</taxon>
        <taxon>Parastrongyloides</taxon>
    </lineage>
</organism>
<keyword evidence="9" id="KW-0460">Magnesium</keyword>
<evidence type="ECO:0000256" key="6">
    <source>
        <dbReference type="ARBA" id="ARBA00022679"/>
    </source>
</evidence>
<keyword evidence="6" id="KW-0808">Transferase</keyword>
<evidence type="ECO:0000256" key="5">
    <source>
        <dbReference type="ARBA" id="ARBA00012596"/>
    </source>
</evidence>
<keyword evidence="7" id="KW-0812">Transmembrane</keyword>